<comment type="caution">
    <text evidence="2">The sequence shown here is derived from an EMBL/GenBank/DDBJ whole genome shotgun (WGS) entry which is preliminary data.</text>
</comment>
<protein>
    <recommendedName>
        <fullName evidence="4">Secreted protein</fullName>
    </recommendedName>
</protein>
<evidence type="ECO:0000313" key="3">
    <source>
        <dbReference type="Proteomes" id="UP000314294"/>
    </source>
</evidence>
<gene>
    <name evidence="2" type="ORF">EYF80_018258</name>
</gene>
<feature type="chain" id="PRO_5021490498" description="Secreted protein" evidence="1">
    <location>
        <begin position="32"/>
        <end position="109"/>
    </location>
</feature>
<sequence length="109" mass="11888">MVVRRRRRMRKTCRSALPILTLFSALPLTKAQPRIKMLTQMIPDSIHPQFRLFSFPTPAEGVVESGSHALSTPPGALVLLDRSPPATGSTVTPLECTVASLDTGDALRH</sequence>
<proteinExistence type="predicted"/>
<dbReference type="Proteomes" id="UP000314294">
    <property type="component" value="Unassembled WGS sequence"/>
</dbReference>
<evidence type="ECO:0008006" key="4">
    <source>
        <dbReference type="Google" id="ProtNLM"/>
    </source>
</evidence>
<dbReference type="AlphaFoldDB" id="A0A4Z2I2U6"/>
<reference evidence="2 3" key="1">
    <citation type="submission" date="2019-03" db="EMBL/GenBank/DDBJ databases">
        <title>First draft genome of Liparis tanakae, snailfish: a comprehensive survey of snailfish specific genes.</title>
        <authorList>
            <person name="Kim W."/>
            <person name="Song I."/>
            <person name="Jeong J.-H."/>
            <person name="Kim D."/>
            <person name="Kim S."/>
            <person name="Ryu S."/>
            <person name="Song J.Y."/>
            <person name="Lee S.K."/>
        </authorList>
    </citation>
    <scope>NUCLEOTIDE SEQUENCE [LARGE SCALE GENOMIC DNA]</scope>
    <source>
        <tissue evidence="2">Muscle</tissue>
    </source>
</reference>
<evidence type="ECO:0000313" key="2">
    <source>
        <dbReference type="EMBL" id="TNN71572.1"/>
    </source>
</evidence>
<accession>A0A4Z2I2U6</accession>
<organism evidence="2 3">
    <name type="scientific">Liparis tanakae</name>
    <name type="common">Tanaka's snailfish</name>
    <dbReference type="NCBI Taxonomy" id="230148"/>
    <lineage>
        <taxon>Eukaryota</taxon>
        <taxon>Metazoa</taxon>
        <taxon>Chordata</taxon>
        <taxon>Craniata</taxon>
        <taxon>Vertebrata</taxon>
        <taxon>Euteleostomi</taxon>
        <taxon>Actinopterygii</taxon>
        <taxon>Neopterygii</taxon>
        <taxon>Teleostei</taxon>
        <taxon>Neoteleostei</taxon>
        <taxon>Acanthomorphata</taxon>
        <taxon>Eupercaria</taxon>
        <taxon>Perciformes</taxon>
        <taxon>Cottioidei</taxon>
        <taxon>Cottales</taxon>
        <taxon>Liparidae</taxon>
        <taxon>Liparis</taxon>
    </lineage>
</organism>
<dbReference type="EMBL" id="SRLO01000148">
    <property type="protein sequence ID" value="TNN71572.1"/>
    <property type="molecule type" value="Genomic_DNA"/>
</dbReference>
<name>A0A4Z2I2U6_9TELE</name>
<evidence type="ECO:0000256" key="1">
    <source>
        <dbReference type="SAM" id="SignalP"/>
    </source>
</evidence>
<feature type="signal peptide" evidence="1">
    <location>
        <begin position="1"/>
        <end position="31"/>
    </location>
</feature>
<keyword evidence="3" id="KW-1185">Reference proteome</keyword>
<keyword evidence="1" id="KW-0732">Signal</keyword>